<protein>
    <recommendedName>
        <fullName evidence="1">Metallo-beta-lactamase domain-containing protein</fullName>
    </recommendedName>
</protein>
<dbReference type="SUPFAM" id="SSF56281">
    <property type="entry name" value="Metallo-hydrolase/oxidoreductase"/>
    <property type="match status" value="1"/>
</dbReference>
<dbReference type="InterPro" id="IPR001279">
    <property type="entry name" value="Metallo-B-lactamas"/>
</dbReference>
<evidence type="ECO:0000313" key="2">
    <source>
        <dbReference type="EMBL" id="KMW13019.1"/>
    </source>
</evidence>
<name>A0A0J9BL71_9FIRM</name>
<dbReference type="AlphaFoldDB" id="A0A0J9BL71"/>
<dbReference type="Proteomes" id="UP000037392">
    <property type="component" value="Unassembled WGS sequence"/>
</dbReference>
<dbReference type="InterPro" id="IPR036388">
    <property type="entry name" value="WH-like_DNA-bd_sf"/>
</dbReference>
<proteinExistence type="predicted"/>
<reference evidence="2 3" key="1">
    <citation type="submission" date="2011-04" db="EMBL/GenBank/DDBJ databases">
        <title>The Genome Sequence of Clostridium citroniae WAL-19142.</title>
        <authorList>
            <consortium name="The Broad Institute Genome Sequencing Platform"/>
            <person name="Earl A."/>
            <person name="Ward D."/>
            <person name="Feldgarden M."/>
            <person name="Gevers D."/>
            <person name="Warren Y.A."/>
            <person name="Tyrrell K.L."/>
            <person name="Citron D.M."/>
            <person name="Goldstein E.J."/>
            <person name="Daigneault M."/>
            <person name="Allen-Vercoe E."/>
            <person name="Young S.K."/>
            <person name="Zeng Q."/>
            <person name="Gargeya S."/>
            <person name="Fitzgerald M."/>
            <person name="Haas B."/>
            <person name="Abouelleil A."/>
            <person name="Alvarado L."/>
            <person name="Arachchi H.M."/>
            <person name="Berlin A."/>
            <person name="Brown A."/>
            <person name="Chapman S.B."/>
            <person name="Chen Z."/>
            <person name="Dunbar C."/>
            <person name="Freedman E."/>
            <person name="Gearin G."/>
            <person name="Gellesch M."/>
            <person name="Goldberg J."/>
            <person name="Griggs A."/>
            <person name="Gujja S."/>
            <person name="Heilman E.R."/>
            <person name="Heiman D."/>
            <person name="Howarth C."/>
            <person name="Larson L."/>
            <person name="Lui A."/>
            <person name="MacDonald P.J."/>
            <person name="Mehta T."/>
            <person name="Montmayeur A."/>
            <person name="Murphy C."/>
            <person name="Neiman D."/>
            <person name="Pearson M."/>
            <person name="Priest M."/>
            <person name="Roberts A."/>
            <person name="Saif S."/>
            <person name="Shea T."/>
            <person name="Shenoy N."/>
            <person name="Sisk P."/>
            <person name="Stolte C."/>
            <person name="Sykes S."/>
            <person name="White J."/>
            <person name="Yandava C."/>
            <person name="Wortman J."/>
            <person name="Nusbaum C."/>
            <person name="Birren B."/>
        </authorList>
    </citation>
    <scope>NUCLEOTIDE SEQUENCE [LARGE SCALE GENOMIC DNA]</scope>
    <source>
        <strain evidence="2 3">WAL-19142</strain>
    </source>
</reference>
<dbReference type="PANTHER" id="PTHR23131">
    <property type="entry name" value="ENDORIBONUCLEASE LACTB2"/>
    <property type="match status" value="1"/>
</dbReference>
<dbReference type="Gene3D" id="3.60.15.10">
    <property type="entry name" value="Ribonuclease Z/Hydroxyacylglutathione hydrolase-like"/>
    <property type="match status" value="1"/>
</dbReference>
<comment type="caution">
    <text evidence="2">The sequence shown here is derived from an EMBL/GenBank/DDBJ whole genome shotgun (WGS) entry which is preliminary data.</text>
</comment>
<dbReference type="PANTHER" id="PTHR23131:SF4">
    <property type="entry name" value="METALLO-BETA-LACTAMASE SUPERFAMILY POTEIN"/>
    <property type="match status" value="1"/>
</dbReference>
<dbReference type="Pfam" id="PF00753">
    <property type="entry name" value="Lactamase_B"/>
    <property type="match status" value="1"/>
</dbReference>
<sequence length="331" mass="37503">MVKQITEDIYSIGVPLSGNPLKELNSYWIRGTQRDLLIDTGFRCRECEDALREGLKELGSGSSRLDIITTHLHSDHTGLCQRIAGKDSKIYISKTDFTIMKDHLFGDGSHLRHQRYIREGFPKDLLEYADSINPASEMAIESPEGNFCYIGDQDKIEIGDHILTAVSTPGHTPGHMMFWMEQPGIMFTGDHILFDISPNITAWNGVEDSLGNYLDSLRAAGTYPVTLALPGHRKEGDYHQRIRDLTAHHHRRLDEVIQILSQTPGMNAYDITGLMRWKIRARNWDDFPPVQKFFAVGECLAHLDHLVKQGKVICDKGNHIWTYELSGQAPH</sequence>
<dbReference type="InterPro" id="IPR050662">
    <property type="entry name" value="Sec-metab_biosynth-thioest"/>
</dbReference>
<dbReference type="SMART" id="SM00849">
    <property type="entry name" value="Lactamase_B"/>
    <property type="match status" value="1"/>
</dbReference>
<dbReference type="InterPro" id="IPR036866">
    <property type="entry name" value="RibonucZ/Hydroxyglut_hydro"/>
</dbReference>
<dbReference type="EMBL" id="ADLK01000047">
    <property type="protein sequence ID" value="KMW13019.1"/>
    <property type="molecule type" value="Genomic_DNA"/>
</dbReference>
<dbReference type="Gene3D" id="1.10.10.10">
    <property type="entry name" value="Winged helix-like DNA-binding domain superfamily/Winged helix DNA-binding domain"/>
    <property type="match status" value="1"/>
</dbReference>
<organism evidence="2 3">
    <name type="scientific">[Clostridium] citroniae WAL-19142</name>
    <dbReference type="NCBI Taxonomy" id="742734"/>
    <lineage>
        <taxon>Bacteria</taxon>
        <taxon>Bacillati</taxon>
        <taxon>Bacillota</taxon>
        <taxon>Clostridia</taxon>
        <taxon>Lachnospirales</taxon>
        <taxon>Lachnospiraceae</taxon>
        <taxon>Enterocloster</taxon>
    </lineage>
</organism>
<evidence type="ECO:0000313" key="3">
    <source>
        <dbReference type="Proteomes" id="UP000037392"/>
    </source>
</evidence>
<dbReference type="OrthoDB" id="367237at2"/>
<feature type="domain" description="Metallo-beta-lactamase" evidence="1">
    <location>
        <begin position="23"/>
        <end position="232"/>
    </location>
</feature>
<evidence type="ECO:0000259" key="1">
    <source>
        <dbReference type="SMART" id="SM00849"/>
    </source>
</evidence>
<accession>A0A0J9BL71</accession>
<dbReference type="RefSeq" id="WP_045091668.1">
    <property type="nucleotide sequence ID" value="NZ_KQ235885.1"/>
</dbReference>
<dbReference type="PATRIC" id="fig|742734.4.peg.5552"/>
<dbReference type="GeneID" id="93164977"/>
<gene>
    <name evidence="2" type="ORF">HMPREF9470_05191</name>
</gene>